<dbReference type="AlphaFoldDB" id="A0AAU9J429"/>
<keyword evidence="3" id="KW-1185">Reference proteome</keyword>
<evidence type="ECO:0000313" key="2">
    <source>
        <dbReference type="EMBL" id="CAG9320694.1"/>
    </source>
</evidence>
<feature type="coiled-coil region" evidence="1">
    <location>
        <begin position="483"/>
        <end position="560"/>
    </location>
</feature>
<evidence type="ECO:0000256" key="1">
    <source>
        <dbReference type="SAM" id="Coils"/>
    </source>
</evidence>
<keyword evidence="1" id="KW-0175">Coiled coil</keyword>
<accession>A0AAU9J429</accession>
<name>A0AAU9J429_9CILI</name>
<sequence>MEEPNNNSSPIVASLSIPIIPPTMDLESTSALSPEASLSVPTFEEQPALEKTISAPPVIRRQARNLTGISDRSNQKLSQLLTQLEANVISAFNKLVRNNPVIKQDFEALINEGKNLMISSPSPVLLTEYGLDLNNILDRILQESYNLDDVFQSLLVVKDMQLANQKKSEENVNKLELICSAKEPMRRGNKKKRTFLNVIYAEPTTPSDHLYAITRLVDDIKTNQEILDDLERSKEKVLENQVFPEEQTHSVDNMTDDMAKAFEAKIEKIEDSDLKETTMKLIKVLREVSQEKEEMPILKLIKVTAHWKEIHPIFLDAIVKLLDIAGTQKSKELSQKEPSQNIFTKDQANELLNSLTVLANSLSVVSKVPTATSESDSDFTKCKELIKSCNASLQILLSTESLPATYLESQKYIEEFNEMPTVVSKTTLSSILSEVYAASDRIPSVDNFWPTDSLNSWDNVLRELKKVSNEAFHKESYESEEDIRSIEDELKRALETIEEKDKIIESQAEAIKEERKKTENELESLIIQLREEVSQEQLVIEKMAAEMESQAQKIKELEALLKIQESGEGQQQG</sequence>
<organism evidence="2 3">
    <name type="scientific">Blepharisma stoltei</name>
    <dbReference type="NCBI Taxonomy" id="1481888"/>
    <lineage>
        <taxon>Eukaryota</taxon>
        <taxon>Sar</taxon>
        <taxon>Alveolata</taxon>
        <taxon>Ciliophora</taxon>
        <taxon>Postciliodesmatophora</taxon>
        <taxon>Heterotrichea</taxon>
        <taxon>Heterotrichida</taxon>
        <taxon>Blepharismidae</taxon>
        <taxon>Blepharisma</taxon>
    </lineage>
</organism>
<dbReference type="Proteomes" id="UP001162131">
    <property type="component" value="Unassembled WGS sequence"/>
</dbReference>
<reference evidence="2" key="1">
    <citation type="submission" date="2021-09" db="EMBL/GenBank/DDBJ databases">
        <authorList>
            <consortium name="AG Swart"/>
            <person name="Singh M."/>
            <person name="Singh A."/>
            <person name="Seah K."/>
            <person name="Emmerich C."/>
        </authorList>
    </citation>
    <scope>NUCLEOTIDE SEQUENCE</scope>
    <source>
        <strain evidence="2">ATCC30299</strain>
    </source>
</reference>
<comment type="caution">
    <text evidence="2">The sequence shown here is derived from an EMBL/GenBank/DDBJ whole genome shotgun (WGS) entry which is preliminary data.</text>
</comment>
<dbReference type="EMBL" id="CAJZBQ010000027">
    <property type="protein sequence ID" value="CAG9320694.1"/>
    <property type="molecule type" value="Genomic_DNA"/>
</dbReference>
<evidence type="ECO:0000313" key="3">
    <source>
        <dbReference type="Proteomes" id="UP001162131"/>
    </source>
</evidence>
<protein>
    <submittedName>
        <fullName evidence="2">Uncharacterized protein</fullName>
    </submittedName>
</protein>
<proteinExistence type="predicted"/>
<gene>
    <name evidence="2" type="ORF">BSTOLATCC_MIC27277</name>
</gene>